<dbReference type="Pfam" id="PF23112">
    <property type="entry name" value="PUB62-63_C"/>
    <property type="match status" value="1"/>
</dbReference>
<organism evidence="3 4">
    <name type="scientific">Cucurbita argyrosperma subsp. sororia</name>
    <dbReference type="NCBI Taxonomy" id="37648"/>
    <lineage>
        <taxon>Eukaryota</taxon>
        <taxon>Viridiplantae</taxon>
        <taxon>Streptophyta</taxon>
        <taxon>Embryophyta</taxon>
        <taxon>Tracheophyta</taxon>
        <taxon>Spermatophyta</taxon>
        <taxon>Magnoliopsida</taxon>
        <taxon>eudicotyledons</taxon>
        <taxon>Gunneridae</taxon>
        <taxon>Pentapetalae</taxon>
        <taxon>rosids</taxon>
        <taxon>fabids</taxon>
        <taxon>Cucurbitales</taxon>
        <taxon>Cucurbitaceae</taxon>
        <taxon>Cucurbiteae</taxon>
        <taxon>Cucurbita</taxon>
    </lineage>
</organism>
<dbReference type="PANTHER" id="PTHR33644">
    <property type="entry name" value="U-BOX DOMAIN-CONTAINING PROTEIN 62-RELATED"/>
    <property type="match status" value="1"/>
</dbReference>
<evidence type="ECO:0000313" key="3">
    <source>
        <dbReference type="EMBL" id="KAG6599871.1"/>
    </source>
</evidence>
<dbReference type="InterPro" id="IPR057649">
    <property type="entry name" value="PUB62-63_C"/>
</dbReference>
<dbReference type="EMBL" id="JAGKQH010000004">
    <property type="protein sequence ID" value="KAG6599871.1"/>
    <property type="molecule type" value="Genomic_DNA"/>
</dbReference>
<dbReference type="PANTHER" id="PTHR33644:SF3">
    <property type="entry name" value="RING_U-BOX SUPERFAMILY PROTEIN"/>
    <property type="match status" value="1"/>
</dbReference>
<dbReference type="AlphaFoldDB" id="A0AAV6NLT8"/>
<comment type="caution">
    <text evidence="3">The sequence shown here is derived from an EMBL/GenBank/DDBJ whole genome shotgun (WGS) entry which is preliminary data.</text>
</comment>
<evidence type="ECO:0000256" key="1">
    <source>
        <dbReference type="SAM" id="MobiDB-lite"/>
    </source>
</evidence>
<proteinExistence type="predicted"/>
<accession>A0AAV6NLT8</accession>
<evidence type="ECO:0000313" key="4">
    <source>
        <dbReference type="Proteomes" id="UP000685013"/>
    </source>
</evidence>
<feature type="domain" description="PUB 62/63 C-terminal" evidence="2">
    <location>
        <begin position="884"/>
        <end position="942"/>
    </location>
</feature>
<protein>
    <submittedName>
        <fullName evidence="3">U-box domain-containing protein 62</fullName>
    </submittedName>
</protein>
<reference evidence="3 4" key="1">
    <citation type="journal article" date="2021" name="Hortic Res">
        <title>The domestication of Cucurbita argyrosperma as revealed by the genome of its wild relative.</title>
        <authorList>
            <person name="Barrera-Redondo J."/>
            <person name="Sanchez-de la Vega G."/>
            <person name="Aguirre-Liguori J.A."/>
            <person name="Castellanos-Morales G."/>
            <person name="Gutierrez-Guerrero Y.T."/>
            <person name="Aguirre-Dugua X."/>
            <person name="Aguirre-Planter E."/>
            <person name="Tenaillon M.I."/>
            <person name="Lira-Saade R."/>
            <person name="Eguiarte L.E."/>
        </authorList>
    </citation>
    <scope>NUCLEOTIDE SEQUENCE [LARGE SCALE GENOMIC DNA]</scope>
    <source>
        <strain evidence="3">JBR-2021</strain>
    </source>
</reference>
<feature type="region of interest" description="Disordered" evidence="1">
    <location>
        <begin position="366"/>
        <end position="399"/>
    </location>
</feature>
<gene>
    <name evidence="3" type="primary">PUB62</name>
    <name evidence="3" type="ORF">SDJN03_05104</name>
</gene>
<evidence type="ECO:0000259" key="2">
    <source>
        <dbReference type="Pfam" id="PF23112"/>
    </source>
</evidence>
<feature type="compositionally biased region" description="Low complexity" evidence="1">
    <location>
        <begin position="367"/>
        <end position="384"/>
    </location>
</feature>
<feature type="non-terminal residue" evidence="3">
    <location>
        <position position="1"/>
    </location>
</feature>
<dbReference type="Pfam" id="PF06880">
    <property type="entry name" value="DUF1262"/>
    <property type="match status" value="1"/>
</dbReference>
<sequence length="964" mass="104995">MLVSRPLSLFRKSPSSLSIPPGESPFSGLFVVKDEEAEAEDSYCWGICRRRRIKKPPFPQDRILTILHTSSQYQHTTDSTKVWLLPVLDRPLSSNRYYIIKAGGKHKGKAFKCSREDDITSCCFGDVLSDNSPSPFNFKDIYQQFQIHRYHGGGFFAQAVAPDGVPPKFLRTKGWKLRSSSSSSLNLPFEEALGLDSCRRELLPDFNFPIFTARSIPVVVGKWFCPFVFVRENSISIKTQMKVSPLYSLTLEQCWEEIFSCESPNSEPSSVVTVAVDVAREVVLVAERGAEREEGDERRKGGFVWFKACNRLEGGRKGRSVGLSVAVVEKMKWVQEAGGWLGGFGDNGGEKVVRVEKVEEIRSIIMQQQQQQQQQSSSAVSPHHISPPPSSLRSPSSVPAAAAAAQSPLALAPLTTHISNSHRESLPPPPPPPSDHVAGPVVPVAAAQSAGDSAVTMACPLARVRLSDISPYDGAPGGSYVRAVEALSGSLMRYNAAVIELENEGAALTRCGLEAARLFLKSRAQSGGKGRGVYMYRAGRAVEDWESCPPCMADIFRCMGKAARAALCAIARHLRLRSDVFNNLLDDSPLPATEVSSSVLVAMHLHNSSLHNCKGYGGGGKSAMNVEVEKGLLTLISSDNPGLQVCDPNGRWYLADAVLAPGDLLLLTGKALSHATAGLRPAASYKAAPDHSLGSNCGGRTSLAFRLMPQTNAILDCSPIAAAGHVIPQRYGPVSVSQFMDVLSAEEDVLCTHLDKDNNCIARNDQNKEASLRSVLSDPLSGAFLEDAMFVSCGHSFGGLMLRRVIETSRCTLCNSEIDAGSLIPNIALRAAASAVKQEDDRRLFHNAALRKRRKEMGDQMDPMRRLNRENGDIAIDDGIHRGVQYPFAVNEKVLIKGNRRTPEKFVGKEAVITSQCLNGWYLLKIIGTGENVRLQYRSLRKILNTTPANEDSCPSQPLQHSSS</sequence>
<feature type="region of interest" description="Disordered" evidence="1">
    <location>
        <begin position="419"/>
        <end position="439"/>
    </location>
</feature>
<dbReference type="Proteomes" id="UP000685013">
    <property type="component" value="Chromosome 4"/>
</dbReference>
<dbReference type="InterPro" id="IPR010683">
    <property type="entry name" value="DUF1262"/>
</dbReference>
<name>A0AAV6NLT8_9ROSI</name>
<keyword evidence="4" id="KW-1185">Reference proteome</keyword>